<dbReference type="Gene3D" id="1.10.10.10">
    <property type="entry name" value="Winged helix-like DNA-binding domain superfamily/Winged helix DNA-binding domain"/>
    <property type="match status" value="1"/>
</dbReference>
<evidence type="ECO:0000259" key="1">
    <source>
        <dbReference type="Pfam" id="PF12728"/>
    </source>
</evidence>
<gene>
    <name evidence="2" type="ORF">GJV82_17115</name>
</gene>
<dbReference type="InterPro" id="IPR041657">
    <property type="entry name" value="HTH_17"/>
</dbReference>
<dbReference type="InterPro" id="IPR009061">
    <property type="entry name" value="DNA-bd_dom_put_sf"/>
</dbReference>
<proteinExistence type="predicted"/>
<sequence>MKHDTTPGGGLEPLMSIADLSEFIAVPIKTIKDWRTKGEGPAAYKIGNHLRYDADDVRAWLASCREQSAGIPAMSGKR</sequence>
<dbReference type="EMBL" id="WMKA01000057">
    <property type="protein sequence ID" value="MTG90643.1"/>
    <property type="molecule type" value="Genomic_DNA"/>
</dbReference>
<protein>
    <submittedName>
        <fullName evidence="2">Helix-turn-helix domain-containing protein</fullName>
    </submittedName>
</protein>
<dbReference type="SUPFAM" id="SSF46955">
    <property type="entry name" value="Putative DNA-binding domain"/>
    <property type="match status" value="1"/>
</dbReference>
<organism evidence="2 3">
    <name type="scientific">Cellulosimicrobium composti</name>
    <dbReference type="NCBI Taxonomy" id="2672572"/>
    <lineage>
        <taxon>Bacteria</taxon>
        <taxon>Bacillati</taxon>
        <taxon>Actinomycetota</taxon>
        <taxon>Actinomycetes</taxon>
        <taxon>Micrococcales</taxon>
        <taxon>Promicromonosporaceae</taxon>
        <taxon>Cellulosimicrobium</taxon>
    </lineage>
</organism>
<dbReference type="Pfam" id="PF12728">
    <property type="entry name" value="HTH_17"/>
    <property type="match status" value="1"/>
</dbReference>
<evidence type="ECO:0000313" key="3">
    <source>
        <dbReference type="Proteomes" id="UP000440668"/>
    </source>
</evidence>
<comment type="caution">
    <text evidence="2">The sequence shown here is derived from an EMBL/GenBank/DDBJ whole genome shotgun (WGS) entry which is preliminary data.</text>
</comment>
<name>A0A6N7ZMY0_9MICO</name>
<reference evidence="2 3" key="1">
    <citation type="submission" date="2019-11" db="EMBL/GenBank/DDBJ databases">
        <title>Cellulosimicrobium composti sp. nov. isolated from a compost.</title>
        <authorList>
            <person name="Yang Y."/>
        </authorList>
    </citation>
    <scope>NUCLEOTIDE SEQUENCE [LARGE SCALE GENOMIC DNA]</scope>
    <source>
        <strain evidence="2 3">BIT-GX5</strain>
    </source>
</reference>
<feature type="domain" description="Helix-turn-helix" evidence="1">
    <location>
        <begin position="14"/>
        <end position="65"/>
    </location>
</feature>
<dbReference type="AlphaFoldDB" id="A0A6N7ZMY0"/>
<dbReference type="Proteomes" id="UP000440668">
    <property type="component" value="Unassembled WGS sequence"/>
</dbReference>
<dbReference type="InterPro" id="IPR036388">
    <property type="entry name" value="WH-like_DNA-bd_sf"/>
</dbReference>
<dbReference type="RefSeq" id="WP_155100061.1">
    <property type="nucleotide sequence ID" value="NZ_WMKA01000057.1"/>
</dbReference>
<evidence type="ECO:0000313" key="2">
    <source>
        <dbReference type="EMBL" id="MTG90643.1"/>
    </source>
</evidence>
<accession>A0A6N7ZMY0</accession>